<evidence type="ECO:0008006" key="2">
    <source>
        <dbReference type="Google" id="ProtNLM"/>
    </source>
</evidence>
<proteinExistence type="predicted"/>
<reference evidence="1" key="1">
    <citation type="submission" date="2016-09" db="EMBL/GenBank/DDBJ databases">
        <title>Draft genome of thermotolerant cyanobacterium Desertifilum sp. strain IPPAS B-1220.</title>
        <authorList>
            <person name="Sinetova M.A."/>
            <person name="Bolakhan K."/>
            <person name="Zayadan B.K."/>
            <person name="Mironov K.S."/>
            <person name="Ustinova V."/>
            <person name="Kupriyanova E.V."/>
            <person name="Sidorov R.A."/>
            <person name="Skrypnik A.N."/>
            <person name="Gogoleva N.E."/>
            <person name="Gogolev Y.V."/>
            <person name="Los D.A."/>
        </authorList>
    </citation>
    <scope>NUCLEOTIDE SEQUENCE [LARGE SCALE GENOMIC DNA]</scope>
    <source>
        <strain evidence="1">IPPAS B-1220</strain>
    </source>
</reference>
<name>A0A1E5QKH5_9CYAN</name>
<sequence length="238" mass="28408">MVHMQCKLCLQEKQKLVKKSHIIPRQFFLASSDDIAKGFGNVSNGDKACRIYSKESKSQQVQNGIHVSNILCDDCEQKIGRFDKEVQDKLLKRQYIKKSKNFWTIEKIDYKKFRLFFVSLLWRSQICNHYFFEKVKLTKDLEEKLRNMIIREDPGNDSDFSVVICRYREKELNYFSVEKRPKDFELYRFRVGLYDFMISTDYQDFPYRLTANSPLLIPILNGTKQLEEISENILSYKE</sequence>
<dbReference type="EMBL" id="MJGC01000053">
    <property type="protein sequence ID" value="OEJ75196.1"/>
    <property type="molecule type" value="Genomic_DNA"/>
</dbReference>
<protein>
    <recommendedName>
        <fullName evidence="2">HNH endonuclease 5 domain-containing protein</fullName>
    </recommendedName>
</protein>
<comment type="caution">
    <text evidence="1">The sequence shown here is derived from an EMBL/GenBank/DDBJ whole genome shotgun (WGS) entry which is preliminary data.</text>
</comment>
<gene>
    <name evidence="1" type="ORF">BH720_10760</name>
</gene>
<evidence type="ECO:0000313" key="1">
    <source>
        <dbReference type="EMBL" id="OEJ75196.1"/>
    </source>
</evidence>
<accession>A0A1E5QKH5</accession>
<dbReference type="AlphaFoldDB" id="A0A1E5QKH5"/>
<organism evidence="1">
    <name type="scientific">Desertifilum tharense IPPAS B-1220</name>
    <dbReference type="NCBI Taxonomy" id="1781255"/>
    <lineage>
        <taxon>Bacteria</taxon>
        <taxon>Bacillati</taxon>
        <taxon>Cyanobacteriota</taxon>
        <taxon>Cyanophyceae</taxon>
        <taxon>Desertifilales</taxon>
        <taxon>Desertifilaceae</taxon>
        <taxon>Desertifilum</taxon>
    </lineage>
</organism>